<organism evidence="2 3">
    <name type="scientific">Candidatus Dojkabacteria bacterium</name>
    <dbReference type="NCBI Taxonomy" id="2099670"/>
    <lineage>
        <taxon>Bacteria</taxon>
        <taxon>Candidatus Dojkabacteria</taxon>
    </lineage>
</organism>
<dbReference type="AlphaFoldDB" id="A0A847ET78"/>
<gene>
    <name evidence="2" type="ORF">GX618_00740</name>
</gene>
<reference evidence="2 3" key="1">
    <citation type="journal article" date="2020" name="Biotechnol. Biofuels">
        <title>New insights from the biogas microbiome by comprehensive genome-resolved metagenomics of nearly 1600 species originating from multiple anaerobic digesters.</title>
        <authorList>
            <person name="Campanaro S."/>
            <person name="Treu L."/>
            <person name="Rodriguez-R L.M."/>
            <person name="Kovalovszki A."/>
            <person name="Ziels R.M."/>
            <person name="Maus I."/>
            <person name="Zhu X."/>
            <person name="Kougias P.G."/>
            <person name="Basile A."/>
            <person name="Luo G."/>
            <person name="Schluter A."/>
            <person name="Konstantinidis K.T."/>
            <person name="Angelidaki I."/>
        </authorList>
    </citation>
    <scope>NUCLEOTIDE SEQUENCE [LARGE SCALE GENOMIC DNA]</scope>
    <source>
        <strain evidence="2">AS06rmzACSIP_421</strain>
    </source>
</reference>
<name>A0A847ET78_9BACT</name>
<proteinExistence type="predicted"/>
<sequence>MPKIIDKSSKIFSKKYISLITLIPLLLGIALSILFKDFNFQELLSSDAVITAPDILGISAPNVMSFQGRLTDRSDTPITAPTSVTFKIYNVPSGGTALWTGTCSLTPDGDGIFDALLGSECGSAIPDTVFGENVDTYLGITVGSDTEMTPRQKIVSSAYALNADTLDGFDSSQTPGVNNVVVLDTSGNLTFGITNPVISSSGDIVLSPTDNLGVGTTNPLFRTHIVESGATGEASSILTGGDTGKALVIQGNGGAFISGRDVTNNVEYLLGTASGSSVFMGSATAHNLSFRTNNLDRIVIQGSNGYFGIGDLSPASLFTVGNGDLFQVNSSGDLIKIKNVTYSWPSSNGSGVLTNNGSGT</sequence>
<dbReference type="Proteomes" id="UP000554004">
    <property type="component" value="Unassembled WGS sequence"/>
</dbReference>
<keyword evidence="1" id="KW-1133">Transmembrane helix</keyword>
<feature type="transmembrane region" description="Helical" evidence="1">
    <location>
        <begin position="16"/>
        <end position="35"/>
    </location>
</feature>
<comment type="caution">
    <text evidence="2">The sequence shown here is derived from an EMBL/GenBank/DDBJ whole genome shotgun (WGS) entry which is preliminary data.</text>
</comment>
<protein>
    <submittedName>
        <fullName evidence="2">Uncharacterized protein</fullName>
    </submittedName>
</protein>
<evidence type="ECO:0000313" key="3">
    <source>
        <dbReference type="Proteomes" id="UP000554004"/>
    </source>
</evidence>
<keyword evidence="1" id="KW-0812">Transmembrane</keyword>
<accession>A0A847ET78</accession>
<keyword evidence="1" id="KW-0472">Membrane</keyword>
<evidence type="ECO:0000313" key="2">
    <source>
        <dbReference type="EMBL" id="NLE30788.1"/>
    </source>
</evidence>
<feature type="non-terminal residue" evidence="2">
    <location>
        <position position="360"/>
    </location>
</feature>
<dbReference type="EMBL" id="JAAZAL010000027">
    <property type="protein sequence ID" value="NLE30788.1"/>
    <property type="molecule type" value="Genomic_DNA"/>
</dbReference>
<evidence type="ECO:0000256" key="1">
    <source>
        <dbReference type="SAM" id="Phobius"/>
    </source>
</evidence>